<dbReference type="Pfam" id="PF10979">
    <property type="entry name" value="DUF2786"/>
    <property type="match status" value="1"/>
</dbReference>
<reference evidence="4 5" key="1">
    <citation type="submission" date="2020-07" db="EMBL/GenBank/DDBJ databases">
        <title>Sequencing the genomes of 1000 actinobacteria strains.</title>
        <authorList>
            <person name="Klenk H.-P."/>
        </authorList>
    </citation>
    <scope>NUCLEOTIDE SEQUENCE [LARGE SCALE GENOMIC DNA]</scope>
    <source>
        <strain evidence="4 5">DSM 44749</strain>
    </source>
</reference>
<comment type="caution">
    <text evidence="4">The sequence shown here is derived from an EMBL/GenBank/DDBJ whole genome shotgun (WGS) entry which is preliminary data.</text>
</comment>
<protein>
    <recommendedName>
        <fullName evidence="6">DUF2786 domain-containing protein</fullName>
    </recommendedName>
</protein>
<organism evidence="4 5">
    <name type="scientific">Pseudonocardia alni</name>
    <name type="common">Amycolata alni</name>
    <dbReference type="NCBI Taxonomy" id="33907"/>
    <lineage>
        <taxon>Bacteria</taxon>
        <taxon>Bacillati</taxon>
        <taxon>Actinomycetota</taxon>
        <taxon>Actinomycetes</taxon>
        <taxon>Pseudonocardiales</taxon>
        <taxon>Pseudonocardiaceae</taxon>
        <taxon>Pseudonocardia</taxon>
    </lineage>
</organism>
<gene>
    <name evidence="4" type="ORF">HDA37_005454</name>
</gene>
<evidence type="ECO:0000256" key="1">
    <source>
        <dbReference type="SAM" id="MobiDB-lite"/>
    </source>
</evidence>
<feature type="domain" description="DUF2786" evidence="2">
    <location>
        <begin position="26"/>
        <end position="63"/>
    </location>
</feature>
<evidence type="ECO:0000313" key="5">
    <source>
        <dbReference type="Proteomes" id="UP000549695"/>
    </source>
</evidence>
<dbReference type="EMBL" id="JACCCZ010000001">
    <property type="protein sequence ID" value="NYG05169.1"/>
    <property type="molecule type" value="Genomic_DNA"/>
</dbReference>
<feature type="region of interest" description="Disordered" evidence="1">
    <location>
        <begin position="233"/>
        <end position="266"/>
    </location>
</feature>
<evidence type="ECO:0000259" key="2">
    <source>
        <dbReference type="Pfam" id="PF10979"/>
    </source>
</evidence>
<dbReference type="Pfam" id="PF23771">
    <property type="entry name" value="DUF7168"/>
    <property type="match status" value="1"/>
</dbReference>
<dbReference type="InterPro" id="IPR055592">
    <property type="entry name" value="DUF7168"/>
</dbReference>
<dbReference type="RefSeq" id="WP_308292835.1">
    <property type="nucleotide sequence ID" value="NZ_BAAAJZ010000011.1"/>
</dbReference>
<evidence type="ECO:0000259" key="3">
    <source>
        <dbReference type="Pfam" id="PF23771"/>
    </source>
</evidence>
<proteinExistence type="predicted"/>
<feature type="domain" description="DUF7168" evidence="3">
    <location>
        <begin position="95"/>
        <end position="203"/>
    </location>
</feature>
<dbReference type="InterPro" id="IPR024498">
    <property type="entry name" value="DUF2786"/>
</dbReference>
<dbReference type="AlphaFoldDB" id="A0A852W8D5"/>
<sequence length="266" mass="28234">MSTAQETGPRTYIGTAPGEQVPGARLDRIRKLLAKAERAGTPDEAEIYTDKAFALMARHGIDEALLAAAPGAGPSRADPIGRSRITVDNPYSGAKARLLGWTASALRCRWVMHDQRGGSVAAVTVFGFASDRERVELLYTSLLLQATAALAAVRPPDPGESVAAYRRSWIYGFAGRVYERLCEAERSALGETEAETGRAAASTELVLADRGAEVDRAYDAEFGRLRRARRPQVSGSGFRHGAAAADRADLGGPVLDRRAGAPGIGA</sequence>
<evidence type="ECO:0008006" key="6">
    <source>
        <dbReference type="Google" id="ProtNLM"/>
    </source>
</evidence>
<keyword evidence="5" id="KW-1185">Reference proteome</keyword>
<evidence type="ECO:0000313" key="4">
    <source>
        <dbReference type="EMBL" id="NYG05169.1"/>
    </source>
</evidence>
<accession>A0A852W8D5</accession>
<dbReference type="GeneID" id="98055093"/>
<dbReference type="Proteomes" id="UP000549695">
    <property type="component" value="Unassembled WGS sequence"/>
</dbReference>
<name>A0A852W8D5_PSEA5</name>